<evidence type="ECO:0000313" key="1">
    <source>
        <dbReference type="EMBL" id="AIF72155.1"/>
    </source>
</evidence>
<proteinExistence type="predicted"/>
<dbReference type="RefSeq" id="YP_009056044.1">
    <property type="nucleotide sequence ID" value="NC_024788.1"/>
</dbReference>
<dbReference type="GeneID" id="20283266"/>
<evidence type="ECO:0000313" key="2">
    <source>
        <dbReference type="Proteomes" id="UP000028561"/>
    </source>
</evidence>
<keyword evidence="2" id="KW-1185">Reference proteome</keyword>
<reference evidence="2" key="1">
    <citation type="submission" date="2014-09" db="EMBL/GenBank/DDBJ databases">
        <title>Genomic characterization and comparison of seven Myoviridae bacteriophage infecting Bacillus thuringiensis.</title>
        <authorList>
            <person name="Sauder A.B."/>
            <person name="McKenzie Q.R."/>
            <person name="Temple L.M."/>
            <person name="Alexis B.K."/>
            <person name="Al-Atrache Z."/>
            <person name="Lewis L.O."/>
            <person name="Loesser-Casey K.E."/>
            <person name="Mitchell K.J."/>
        </authorList>
    </citation>
    <scope>NUCLEOTIDE SEQUENCE [LARGE SCALE GENOMIC DNA]</scope>
</reference>
<reference evidence="1 2" key="2">
    <citation type="journal article" date="2016" name="Virology (Lond)">
        <title>Genomic characterization and comparison of seven Myoviridae bacteriophage infecting Bacillus thuringiensis.</title>
        <authorList>
            <person name="Sauder A.B."/>
            <person name="Quinn M.R."/>
            <person name="Brouillette A."/>
            <person name="Caruso S."/>
            <person name="Cresawn S."/>
            <person name="Erill I."/>
            <person name="Lewis L."/>
            <person name="Loesser-Casey K."/>
            <person name="Pate M."/>
            <person name="Scott C."/>
            <person name="Stockwell S."/>
            <person name="Temple L."/>
        </authorList>
    </citation>
    <scope>NUCLEOTIDE SEQUENCE [LARGE SCALE GENOMIC DNA]</scope>
</reference>
<dbReference type="EMBL" id="KJ489402">
    <property type="protein sequence ID" value="AIF72155.1"/>
    <property type="molecule type" value="Genomic_DNA"/>
</dbReference>
<name>A0A075M0Q2_9CAUD</name>
<accession>A0A075M0Q2</accession>
<dbReference type="KEGG" id="vg:20283266"/>
<protein>
    <submittedName>
        <fullName evidence="1">Uncharacterized protein</fullName>
    </submittedName>
</protein>
<sequence>MLTKRQIENKLLRLQIKIIDDLEEDGNIRAEHMGRNFLTVGHPENRIQVATTYNSNENDFEFIVTVMKGEQKEIVATLSGEKNLYTATDVIRKFVNIYNTDKNYTGFLKRV</sequence>
<organism evidence="1 2">
    <name type="scientific">Bacillus phage Riley</name>
    <dbReference type="NCBI Taxonomy" id="1486662"/>
    <lineage>
        <taxon>Viruses</taxon>
        <taxon>Duplodnaviria</taxon>
        <taxon>Heunggongvirae</taxon>
        <taxon>Uroviricota</taxon>
        <taxon>Caudoviricetes</taxon>
        <taxon>Herelleviridae</taxon>
        <taxon>Bastillevirinae</taxon>
        <taxon>Bequatrovirus</taxon>
        <taxon>Bequatrovirus riley</taxon>
    </lineage>
</organism>
<dbReference type="Proteomes" id="UP000028561">
    <property type="component" value="Segment"/>
</dbReference>